<feature type="region of interest" description="Disordered" evidence="10">
    <location>
        <begin position="20"/>
        <end position="42"/>
    </location>
</feature>
<keyword evidence="4" id="KW-0813">Transport</keyword>
<dbReference type="PANTHER" id="PTHR13344:SF0">
    <property type="entry name" value="NADH DEHYDROGENASE [UBIQUINONE] 1 ALPHA SUBCOMPLEX SUBUNIT 8"/>
    <property type="match status" value="1"/>
</dbReference>
<accession>A0A8D7FCP9</accession>
<evidence type="ECO:0000256" key="4">
    <source>
        <dbReference type="ARBA" id="ARBA00022448"/>
    </source>
</evidence>
<feature type="non-terminal residue" evidence="12">
    <location>
        <position position="1"/>
    </location>
</feature>
<name>A0A8D7FCP9_MUSAM</name>
<keyword evidence="9" id="KW-1015">Disulfide bond</keyword>
<comment type="function">
    <text evidence="1">Accessory subunit of the mitochondrial membrane respiratory chain NADH dehydrogenase (Complex I), that is believed not to be involved in catalysis. Complex I functions in the transfer of electrons from NADH to the respiratory chain. The immediate electron acceptor for the enzyme is believed to be ubiquinone.</text>
</comment>
<comment type="similarity">
    <text evidence="3">Belongs to the complex I NDUFA8 subunit family.</text>
</comment>
<evidence type="ECO:0000256" key="10">
    <source>
        <dbReference type="SAM" id="MobiDB-lite"/>
    </source>
</evidence>
<dbReference type="GO" id="GO:0005739">
    <property type="term" value="C:mitochondrion"/>
    <property type="evidence" value="ECO:0007669"/>
    <property type="project" value="UniProtKB-SubCell"/>
</dbReference>
<evidence type="ECO:0000256" key="1">
    <source>
        <dbReference type="ARBA" id="ARBA00003195"/>
    </source>
</evidence>
<evidence type="ECO:0000313" key="12">
    <source>
        <dbReference type="EMBL" id="CAG1850631.1"/>
    </source>
</evidence>
<keyword evidence="6" id="KW-0677">Repeat</keyword>
<evidence type="ECO:0000256" key="7">
    <source>
        <dbReference type="ARBA" id="ARBA00022982"/>
    </source>
</evidence>
<dbReference type="PANTHER" id="PTHR13344">
    <property type="entry name" value="NADH-UBIQUINONE OXIDOREDUCTASE"/>
    <property type="match status" value="1"/>
</dbReference>
<proteinExistence type="inferred from homology"/>
<protein>
    <submittedName>
        <fullName evidence="12">(wild Malaysian banana) hypothetical protein</fullName>
    </submittedName>
</protein>
<dbReference type="InterPro" id="IPR016680">
    <property type="entry name" value="NDUFA8"/>
</dbReference>
<dbReference type="InterPro" id="IPR010625">
    <property type="entry name" value="CHCH"/>
</dbReference>
<evidence type="ECO:0000256" key="9">
    <source>
        <dbReference type="ARBA" id="ARBA00023157"/>
    </source>
</evidence>
<gene>
    <name evidence="12" type="ORF">GSMUA_199350.1</name>
</gene>
<dbReference type="Pfam" id="PF06747">
    <property type="entry name" value="CHCH"/>
    <property type="match status" value="1"/>
</dbReference>
<evidence type="ECO:0000256" key="6">
    <source>
        <dbReference type="ARBA" id="ARBA00022737"/>
    </source>
</evidence>
<evidence type="ECO:0000256" key="5">
    <source>
        <dbReference type="ARBA" id="ARBA00022660"/>
    </source>
</evidence>
<dbReference type="AlphaFoldDB" id="A0A8D7FCP9"/>
<keyword evidence="7" id="KW-0249">Electron transport</keyword>
<feature type="domain" description="CHCH" evidence="11">
    <location>
        <begin position="151"/>
        <end position="180"/>
    </location>
</feature>
<dbReference type="PROSITE" id="PS51808">
    <property type="entry name" value="CHCH"/>
    <property type="match status" value="1"/>
</dbReference>
<reference evidence="12" key="1">
    <citation type="submission" date="2021-03" db="EMBL/GenBank/DDBJ databases">
        <authorList>
            <consortium name="Genoscope - CEA"/>
            <person name="William W."/>
        </authorList>
    </citation>
    <scope>NUCLEOTIDE SEQUENCE</scope>
    <source>
        <strain evidence="12">Doubled-haploid Pahang</strain>
    </source>
</reference>
<evidence type="ECO:0000256" key="3">
    <source>
        <dbReference type="ARBA" id="ARBA00010705"/>
    </source>
</evidence>
<organism evidence="12">
    <name type="scientific">Musa acuminata subsp. malaccensis</name>
    <name type="common">Wild banana</name>
    <name type="synonym">Musa malaccensis</name>
    <dbReference type="NCBI Taxonomy" id="214687"/>
    <lineage>
        <taxon>Eukaryota</taxon>
        <taxon>Viridiplantae</taxon>
        <taxon>Streptophyta</taxon>
        <taxon>Embryophyta</taxon>
        <taxon>Tracheophyta</taxon>
        <taxon>Spermatophyta</taxon>
        <taxon>Magnoliopsida</taxon>
        <taxon>Liliopsida</taxon>
        <taxon>Zingiberales</taxon>
        <taxon>Musaceae</taxon>
        <taxon>Musa</taxon>
    </lineage>
</organism>
<evidence type="ECO:0000259" key="11">
    <source>
        <dbReference type="Pfam" id="PF06747"/>
    </source>
</evidence>
<sequence>LVRPVIEFLEPNCFISPPPPPCQGRSNWGSGEAKAAEEGRQGEIGDMSSTVDAAGEPIPTSAVLMAAAKHITQRCRAENVAFIKCKKKDANPEKCLDKGRQVTSCVLNLFTCYIMFCACAICSSSLSSEYILNYHSTKIISCRLKELHQKCPKEMDAYAGCMNYYTNEFDLCRKEQEAFEKASLLSK</sequence>
<evidence type="ECO:0000256" key="2">
    <source>
        <dbReference type="ARBA" id="ARBA00004173"/>
    </source>
</evidence>
<dbReference type="GO" id="GO:0006120">
    <property type="term" value="P:mitochondrial electron transport, NADH to ubiquinone"/>
    <property type="evidence" value="ECO:0007669"/>
    <property type="project" value="InterPro"/>
</dbReference>
<evidence type="ECO:0000256" key="8">
    <source>
        <dbReference type="ARBA" id="ARBA00023128"/>
    </source>
</evidence>
<keyword evidence="8" id="KW-0496">Mitochondrion</keyword>
<keyword evidence="5" id="KW-0679">Respiratory chain</keyword>
<dbReference type="EMBL" id="HG996468">
    <property type="protein sequence ID" value="CAG1850631.1"/>
    <property type="molecule type" value="Genomic_DNA"/>
</dbReference>
<comment type="subcellular location">
    <subcellularLocation>
        <location evidence="2">Mitochondrion</location>
    </subcellularLocation>
</comment>